<dbReference type="PIRSF" id="PIRSF002741">
    <property type="entry name" value="MppA"/>
    <property type="match status" value="1"/>
</dbReference>
<dbReference type="SUPFAM" id="SSF53850">
    <property type="entry name" value="Periplasmic binding protein-like II"/>
    <property type="match status" value="1"/>
</dbReference>
<dbReference type="CDD" id="cd08497">
    <property type="entry name" value="MbnE-like"/>
    <property type="match status" value="1"/>
</dbReference>
<evidence type="ECO:0000256" key="3">
    <source>
        <dbReference type="ARBA" id="ARBA00022729"/>
    </source>
</evidence>
<name>A0ABQ1QDZ7_9RHOB</name>
<dbReference type="InterPro" id="IPR039424">
    <property type="entry name" value="SBP_5"/>
</dbReference>
<evidence type="ECO:0000259" key="5">
    <source>
        <dbReference type="Pfam" id="PF00496"/>
    </source>
</evidence>
<dbReference type="Pfam" id="PF00496">
    <property type="entry name" value="SBP_bac_5"/>
    <property type="match status" value="1"/>
</dbReference>
<evidence type="ECO:0000256" key="4">
    <source>
        <dbReference type="SAM" id="SignalP"/>
    </source>
</evidence>
<dbReference type="PANTHER" id="PTHR30290:SF64">
    <property type="entry name" value="ABC TRANSPORTER PERIPLASMIC BINDING PROTEIN"/>
    <property type="match status" value="1"/>
</dbReference>
<comment type="caution">
    <text evidence="6">The sequence shown here is derived from an EMBL/GenBank/DDBJ whole genome shotgun (WGS) entry which is preliminary data.</text>
</comment>
<comment type="subcellular location">
    <subcellularLocation>
        <location evidence="1">Periplasm</location>
    </subcellularLocation>
</comment>
<dbReference type="RefSeq" id="WP_188526069.1">
    <property type="nucleotide sequence ID" value="NZ_BMGI01000001.1"/>
</dbReference>
<gene>
    <name evidence="6" type="ORF">GCM10011358_05450</name>
</gene>
<dbReference type="Gene3D" id="3.40.190.10">
    <property type="entry name" value="Periplasmic binding protein-like II"/>
    <property type="match status" value="1"/>
</dbReference>
<dbReference type="Proteomes" id="UP000617355">
    <property type="component" value="Unassembled WGS sequence"/>
</dbReference>
<reference evidence="7" key="1">
    <citation type="journal article" date="2019" name="Int. J. Syst. Evol. Microbiol.">
        <title>The Global Catalogue of Microorganisms (GCM) 10K type strain sequencing project: providing services to taxonomists for standard genome sequencing and annotation.</title>
        <authorList>
            <consortium name="The Broad Institute Genomics Platform"/>
            <consortium name="The Broad Institute Genome Sequencing Center for Infectious Disease"/>
            <person name="Wu L."/>
            <person name="Ma J."/>
        </authorList>
    </citation>
    <scope>NUCLEOTIDE SEQUENCE [LARGE SCALE GENOMIC DNA]</scope>
    <source>
        <strain evidence="7">CGMCC 1.12922</strain>
    </source>
</reference>
<proteinExistence type="inferred from homology"/>
<feature type="signal peptide" evidence="4">
    <location>
        <begin position="1"/>
        <end position="38"/>
    </location>
</feature>
<evidence type="ECO:0000313" key="6">
    <source>
        <dbReference type="EMBL" id="GGD23923.1"/>
    </source>
</evidence>
<evidence type="ECO:0000256" key="2">
    <source>
        <dbReference type="ARBA" id="ARBA00005695"/>
    </source>
</evidence>
<protein>
    <submittedName>
        <fullName evidence="6">ABC transporter substrate-binding protein</fullName>
    </submittedName>
</protein>
<sequence>MKRQIAPARAEARHAAPLGALTSLFAAAVLALAASTMAARSAETVTSHAFSYFGTPKYGADFAHLDYVNPDAPKGGEIALWAMGTFDSFNPYSRKGVSGWGASINIERLMTSTADEIGTSYCLICETLEYPEDHGWVTFTLRPEAAFADGSPVTAEDVVFTHELFMEQGLPSYREGVSRIIEKIEALDARTVKFTFVEDSTKRDRIGQAGATPVMSKAWFEENGARLDESRLEMALGTGAYMLDSYEVNQRIVYRRNPDYWATDLPIMKGRNNFGSIRVEYFADSDAAFEAFKAGAYTFRIENSSKQWATGYDFDAAKNGEVVTAELPDGQQASGQAFVFNLRREKFQDIRVREAISRMFNFEWSNDTLFYGLYARVNGFATNSYNEATGLPSPEELAILEPLADILPEGVLTEEVVMPPVSGARQLDRAQLRAASALLAEAGWEVGEDGLRRNAAGEVLSVEFLEYSPSFDRVIQPFVANLKSLGVDAKLNRVDTAQYIERSRSFDFDIMTDHLSIGYEAGSGLEQAFGSREAEYSLFNPAGIAHPAVDAIIKVAANAESRDEMVAGMKALDRTLRALKFVVPQWFKDKHTVAYYDMFEHPGTIPPYDLGYLDFWWFNEEKHAALKASGALR</sequence>
<feature type="domain" description="Solute-binding protein family 5" evidence="5">
    <location>
        <begin position="129"/>
        <end position="520"/>
    </location>
</feature>
<keyword evidence="3 4" id="KW-0732">Signal</keyword>
<dbReference type="Gene3D" id="3.10.105.10">
    <property type="entry name" value="Dipeptide-binding Protein, Domain 3"/>
    <property type="match status" value="1"/>
</dbReference>
<accession>A0ABQ1QDZ7</accession>
<feature type="chain" id="PRO_5045399887" evidence="4">
    <location>
        <begin position="39"/>
        <end position="633"/>
    </location>
</feature>
<evidence type="ECO:0000313" key="7">
    <source>
        <dbReference type="Proteomes" id="UP000617355"/>
    </source>
</evidence>
<comment type="similarity">
    <text evidence="2">Belongs to the bacterial solute-binding protein 5 family.</text>
</comment>
<dbReference type="InterPro" id="IPR000914">
    <property type="entry name" value="SBP_5_dom"/>
</dbReference>
<dbReference type="EMBL" id="BMGI01000001">
    <property type="protein sequence ID" value="GGD23923.1"/>
    <property type="molecule type" value="Genomic_DNA"/>
</dbReference>
<keyword evidence="7" id="KW-1185">Reference proteome</keyword>
<evidence type="ECO:0000256" key="1">
    <source>
        <dbReference type="ARBA" id="ARBA00004418"/>
    </source>
</evidence>
<organism evidence="6 7">
    <name type="scientific">Sinisalibacter lacisalsi</name>
    <dbReference type="NCBI Taxonomy" id="1526570"/>
    <lineage>
        <taxon>Bacteria</taxon>
        <taxon>Pseudomonadati</taxon>
        <taxon>Pseudomonadota</taxon>
        <taxon>Alphaproteobacteria</taxon>
        <taxon>Rhodobacterales</taxon>
        <taxon>Roseobacteraceae</taxon>
        <taxon>Sinisalibacter</taxon>
    </lineage>
</organism>
<dbReference type="PANTHER" id="PTHR30290">
    <property type="entry name" value="PERIPLASMIC BINDING COMPONENT OF ABC TRANSPORTER"/>
    <property type="match status" value="1"/>
</dbReference>
<dbReference type="InterPro" id="IPR030678">
    <property type="entry name" value="Peptide/Ni-bd"/>
</dbReference>